<protein>
    <submittedName>
        <fullName evidence="4">GAF domain-containing protein</fullName>
    </submittedName>
</protein>
<evidence type="ECO:0000313" key="4">
    <source>
        <dbReference type="EMBL" id="MQS02298.1"/>
    </source>
</evidence>
<dbReference type="OrthoDB" id="4198752at2"/>
<evidence type="ECO:0000313" key="6">
    <source>
        <dbReference type="Proteomes" id="UP000517765"/>
    </source>
</evidence>
<name>A0A5P0YPW5_9ACTN</name>
<reference evidence="4 5" key="1">
    <citation type="submission" date="2019-10" db="EMBL/GenBank/DDBJ databases">
        <title>Streptomyces sp. nov., a novel actinobacterium isolated from alkaline environment.</title>
        <authorList>
            <person name="Golinska P."/>
        </authorList>
    </citation>
    <scope>NUCLEOTIDE SEQUENCE [LARGE SCALE GENOMIC DNA]</scope>
    <source>
        <strain evidence="4 5">OF1</strain>
    </source>
</reference>
<dbReference type="Gene3D" id="3.30.450.40">
    <property type="match status" value="1"/>
</dbReference>
<dbReference type="Proteomes" id="UP000525686">
    <property type="component" value="Unassembled WGS sequence"/>
</dbReference>
<dbReference type="RefSeq" id="WP_143647759.1">
    <property type="nucleotide sequence ID" value="NZ_JABJWZ010000047.1"/>
</dbReference>
<reference evidence="6 7" key="2">
    <citation type="submission" date="2020-05" db="EMBL/GenBank/DDBJ databases">
        <title>Classification of alakaliphilic streptomycetes isolated from an alkaline soil next to Lonar Crater, India and a proposal for the recognition of Streptomyces alkaliterrae sp. nov.</title>
        <authorList>
            <person name="Golinska P."/>
        </authorList>
    </citation>
    <scope>NUCLEOTIDE SEQUENCE [LARGE SCALE GENOMIC DNA]</scope>
    <source>
        <strain evidence="7">OF3</strain>
        <strain evidence="6">OF8</strain>
    </source>
</reference>
<dbReference type="InterPro" id="IPR029016">
    <property type="entry name" value="GAF-like_dom_sf"/>
</dbReference>
<dbReference type="EMBL" id="JABJXA010000048">
    <property type="protein sequence ID" value="MBB1259277.1"/>
    <property type="molecule type" value="Genomic_DNA"/>
</dbReference>
<accession>A0A5P0YPW5</accession>
<evidence type="ECO:0000313" key="3">
    <source>
        <dbReference type="EMBL" id="MBB1259277.1"/>
    </source>
</evidence>
<dbReference type="Proteomes" id="UP000320857">
    <property type="component" value="Unassembled WGS sequence"/>
</dbReference>
<evidence type="ECO:0000313" key="7">
    <source>
        <dbReference type="Proteomes" id="UP000525686"/>
    </source>
</evidence>
<comment type="caution">
    <text evidence="4">The sequence shown here is derived from an EMBL/GenBank/DDBJ whole genome shotgun (WGS) entry which is preliminary data.</text>
</comment>
<dbReference type="InterPro" id="IPR003018">
    <property type="entry name" value="GAF"/>
</dbReference>
<evidence type="ECO:0000313" key="2">
    <source>
        <dbReference type="EMBL" id="MBB1253318.1"/>
    </source>
</evidence>
<gene>
    <name evidence="4" type="ORF">FNX44_010505</name>
    <name evidence="2" type="ORF">H3146_08020</name>
    <name evidence="3" type="ORF">H3147_10555</name>
</gene>
<evidence type="ECO:0000259" key="1">
    <source>
        <dbReference type="Pfam" id="PF01590"/>
    </source>
</evidence>
<evidence type="ECO:0000313" key="5">
    <source>
        <dbReference type="Proteomes" id="UP000320857"/>
    </source>
</evidence>
<dbReference type="Proteomes" id="UP000517765">
    <property type="component" value="Unassembled WGS sequence"/>
</dbReference>
<dbReference type="EMBL" id="JABJWZ010000047">
    <property type="protein sequence ID" value="MBB1253318.1"/>
    <property type="molecule type" value="Genomic_DNA"/>
</dbReference>
<dbReference type="EMBL" id="VJYK02000083">
    <property type="protein sequence ID" value="MQS02298.1"/>
    <property type="molecule type" value="Genomic_DNA"/>
</dbReference>
<dbReference type="Pfam" id="PF01590">
    <property type="entry name" value="GAF"/>
    <property type="match status" value="1"/>
</dbReference>
<keyword evidence="5" id="KW-1185">Reference proteome</keyword>
<organism evidence="4 5">
    <name type="scientific">Streptomyces alkaliterrae</name>
    <dbReference type="NCBI Taxonomy" id="2213162"/>
    <lineage>
        <taxon>Bacteria</taxon>
        <taxon>Bacillati</taxon>
        <taxon>Actinomycetota</taxon>
        <taxon>Actinomycetes</taxon>
        <taxon>Kitasatosporales</taxon>
        <taxon>Streptomycetaceae</taxon>
        <taxon>Streptomyces</taxon>
    </lineage>
</organism>
<feature type="domain" description="GAF" evidence="1">
    <location>
        <begin position="88"/>
        <end position="175"/>
    </location>
</feature>
<proteinExistence type="predicted"/>
<reference evidence="2" key="3">
    <citation type="journal article" name="Syst. Appl. Microbiol.">
        <title>Streptomyces alkaliterrae sp. nov., isolated from an alkaline soil, and emended descriptions of Streptomyces alkaliphilus, Streptomyces calidiresistens and Streptomyces durbertensis.</title>
        <authorList>
            <person name="Swiecimska M."/>
            <person name="Golinska P."/>
            <person name="Nouioui I."/>
            <person name="Wypij M."/>
            <person name="Rai M."/>
            <person name="Sangal V."/>
            <person name="Goodfellow M."/>
        </authorList>
    </citation>
    <scope>NUCLEOTIDE SEQUENCE</scope>
    <source>
        <strain evidence="2">OF3</strain>
        <strain evidence="3">OF8</strain>
    </source>
</reference>
<dbReference type="AlphaFoldDB" id="A0A5P0YPW5"/>
<sequence>MPGNSPGNQTDNWTTALRYIAGRKAAEEALGFVAHVSATIRSTEEVKDVVPAVADVSVPFLASALSVDAPASRAERVVRGPETFTAALEGVRRLAETGDGARLVISAHEGLAKQVDPARLEKLREWGAESAVVLPLDYRGVAGGSLVLVRDGRHRRGVISPSELALVTEVADRLAAFNALAAANGPAGER</sequence>